<sequence>MEFSSKGYNSGNYSSARPSYPSEFFDTLRKYHVGGEKLLVDVGCGPGNFTLDIARNFQFERVEGADKSPIMIEVAQQKFNAAKMKNLHFSVHAAEDLDWVQAGTADMITAAQCSHWLDFKAFQESAFRALSENGTLAIWGYVDPILTDFPGLDSLLLEFQYDLHQLGPYWEKPGRDILRDLLQSQIIDDTKFQDVLEVCNRVRDPEPKASDHKPLIINREMSIIEFEQYIESWSAYNAWKRANQGKSDIRKSFIHQLKTQTGLSSQSRINVAWNTVYKFARKRT</sequence>
<dbReference type="PANTHER" id="PTHR44942:SF4">
    <property type="entry name" value="METHYLTRANSFERASE TYPE 11 DOMAIN-CONTAINING PROTEIN"/>
    <property type="match status" value="1"/>
</dbReference>
<dbReference type="OrthoDB" id="10027013at2759"/>
<evidence type="ECO:0000313" key="4">
    <source>
        <dbReference type="EMBL" id="SCU85888.1"/>
    </source>
</evidence>
<dbReference type="AlphaFoldDB" id="A0A1G4J7M9"/>
<name>A0A1G4J7M9_9SACH</name>
<reference evidence="5" key="1">
    <citation type="submission" date="2016-03" db="EMBL/GenBank/DDBJ databases">
        <authorList>
            <person name="Devillers Hugo."/>
        </authorList>
    </citation>
    <scope>NUCLEOTIDE SEQUENCE [LARGE SCALE GENOMIC DNA]</scope>
</reference>
<evidence type="ECO:0000256" key="1">
    <source>
        <dbReference type="ARBA" id="ARBA00022603"/>
    </source>
</evidence>
<dbReference type="InterPro" id="IPR041698">
    <property type="entry name" value="Methyltransf_25"/>
</dbReference>
<dbReference type="GO" id="GO:0008168">
    <property type="term" value="F:methyltransferase activity"/>
    <property type="evidence" value="ECO:0007669"/>
    <property type="project" value="UniProtKB-KW"/>
</dbReference>
<evidence type="ECO:0000259" key="3">
    <source>
        <dbReference type="Pfam" id="PF13649"/>
    </source>
</evidence>
<dbReference type="CDD" id="cd02440">
    <property type="entry name" value="AdoMet_MTases"/>
    <property type="match status" value="1"/>
</dbReference>
<dbReference type="SUPFAM" id="SSF53335">
    <property type="entry name" value="S-adenosyl-L-methionine-dependent methyltransferases"/>
    <property type="match status" value="1"/>
</dbReference>
<keyword evidence="1" id="KW-0489">Methyltransferase</keyword>
<keyword evidence="2" id="KW-0808">Transferase</keyword>
<dbReference type="GO" id="GO:0032259">
    <property type="term" value="P:methylation"/>
    <property type="evidence" value="ECO:0007669"/>
    <property type="project" value="UniProtKB-KW"/>
</dbReference>
<dbReference type="Pfam" id="PF13649">
    <property type="entry name" value="Methyltransf_25"/>
    <property type="match status" value="1"/>
</dbReference>
<dbReference type="Gene3D" id="3.40.50.150">
    <property type="entry name" value="Vaccinia Virus protein VP39"/>
    <property type="match status" value="1"/>
</dbReference>
<feature type="domain" description="Methyltransferase" evidence="3">
    <location>
        <begin position="40"/>
        <end position="134"/>
    </location>
</feature>
<accession>A0A1G4J7M9</accession>
<protein>
    <submittedName>
        <fullName evidence="4">LANO_0C05864g1_1</fullName>
    </submittedName>
</protein>
<evidence type="ECO:0000313" key="5">
    <source>
        <dbReference type="Proteomes" id="UP000189911"/>
    </source>
</evidence>
<dbReference type="Proteomes" id="UP000189911">
    <property type="component" value="Chromosome C"/>
</dbReference>
<dbReference type="InterPro" id="IPR029063">
    <property type="entry name" value="SAM-dependent_MTases_sf"/>
</dbReference>
<dbReference type="EMBL" id="LT598446">
    <property type="protein sequence ID" value="SCU85888.1"/>
    <property type="molecule type" value="Genomic_DNA"/>
</dbReference>
<proteinExistence type="predicted"/>
<organism evidence="4 5">
    <name type="scientific">Lachancea nothofagi CBS 11611</name>
    <dbReference type="NCBI Taxonomy" id="1266666"/>
    <lineage>
        <taxon>Eukaryota</taxon>
        <taxon>Fungi</taxon>
        <taxon>Dikarya</taxon>
        <taxon>Ascomycota</taxon>
        <taxon>Saccharomycotina</taxon>
        <taxon>Saccharomycetes</taxon>
        <taxon>Saccharomycetales</taxon>
        <taxon>Saccharomycetaceae</taxon>
        <taxon>Lachancea</taxon>
    </lineage>
</organism>
<evidence type="ECO:0000256" key="2">
    <source>
        <dbReference type="ARBA" id="ARBA00022679"/>
    </source>
</evidence>
<gene>
    <name evidence="4" type="ORF">LANO_0C05864G</name>
</gene>
<dbReference type="InterPro" id="IPR051052">
    <property type="entry name" value="Diverse_substrate_MTase"/>
</dbReference>
<dbReference type="PANTHER" id="PTHR44942">
    <property type="entry name" value="METHYLTRANSF_11 DOMAIN-CONTAINING PROTEIN"/>
    <property type="match status" value="1"/>
</dbReference>
<keyword evidence="5" id="KW-1185">Reference proteome</keyword>